<comment type="subcellular location">
    <subcellularLocation>
        <location evidence="2 10">Cytoplasm</location>
    </subcellularLocation>
</comment>
<dbReference type="GO" id="GO:0046872">
    <property type="term" value="F:metal ion binding"/>
    <property type="evidence" value="ECO:0007669"/>
    <property type="project" value="UniProtKB-KW"/>
</dbReference>
<comment type="function">
    <text evidence="10">Catalyzes the phosphorylation of D-fructose 6-phosphate to fructose 1,6-bisphosphate by ATP, the first committing step of glycolysis.</text>
</comment>
<keyword evidence="7 10" id="KW-0418">Kinase</keyword>
<comment type="similarity">
    <text evidence="10">Belongs to the phosphofructokinase type A (PFKA) family. Mixed-substrate PFK group III subfamily.</text>
</comment>
<evidence type="ECO:0000256" key="9">
    <source>
        <dbReference type="ARBA" id="ARBA00023152"/>
    </source>
</evidence>
<dbReference type="GO" id="GO:0005524">
    <property type="term" value="F:ATP binding"/>
    <property type="evidence" value="ECO:0007669"/>
    <property type="project" value="UniProtKB-KW"/>
</dbReference>
<sequence length="364" mass="38676">MSKRMKICINTGGGDAPGLNAVIEAVTMAAYNRQWEVYGIKSGYTGLLNTDEIIRLTPEKVDGIASIGGTILGTTNKGNPFSMPVCNAVGECELRDVSDRVMDNFKRLRFDALVAVGGDGSLEIAHQFAEKGMPVVGVPKTIDNDMGGTVITFGFDTAVSIATEAIDRLHSTAKSHDRVMVVEVMGRNAGFIALNSGISGNADVILIPEIPFDIEKVCDKLMENELNGRKYAIVVVAEGAVPKDGEAISKGEGEAGRQHVVLGGIADYVAKEISKRTGKDSRSMVLGHLQRGGSPTTFDRLLSLRFGAAAVRAIEAGKFDHMVALKSPDIALVPLAEALGIEKRVRTDGDTILTARDIGICFGD</sequence>
<evidence type="ECO:0000256" key="7">
    <source>
        <dbReference type="ARBA" id="ARBA00022777"/>
    </source>
</evidence>
<accession>A0A1T4NCL7</accession>
<comment type="pathway">
    <text evidence="3 10">Carbohydrate degradation; glycolysis; D-glyceraldehyde 3-phosphate and glycerone phosphate from D-glucose: step 3/4.</text>
</comment>
<feature type="domain" description="Phosphofructokinase" evidence="11">
    <location>
        <begin position="6"/>
        <end position="314"/>
    </location>
</feature>
<dbReference type="PROSITE" id="PS00433">
    <property type="entry name" value="PHOSPHOFRUCTOKINASE"/>
    <property type="match status" value="1"/>
</dbReference>
<dbReference type="PANTHER" id="PTHR13697:SF52">
    <property type="entry name" value="ATP-DEPENDENT 6-PHOSPHOFRUCTOKINASE 3"/>
    <property type="match status" value="1"/>
</dbReference>
<reference evidence="13" key="1">
    <citation type="submission" date="2017-02" db="EMBL/GenBank/DDBJ databases">
        <authorList>
            <person name="Varghese N."/>
            <person name="Submissions S."/>
        </authorList>
    </citation>
    <scope>NUCLEOTIDE SEQUENCE [LARGE SCALE GENOMIC DNA]</scope>
    <source>
        <strain evidence="13">ATCC BAA-34</strain>
    </source>
</reference>
<dbReference type="STRING" id="115783.SAMN02745119_01568"/>
<dbReference type="InterPro" id="IPR035966">
    <property type="entry name" value="PKF_sf"/>
</dbReference>
<organism evidence="12 13">
    <name type="scientific">Trichlorobacter thiogenes</name>
    <dbReference type="NCBI Taxonomy" id="115783"/>
    <lineage>
        <taxon>Bacteria</taxon>
        <taxon>Pseudomonadati</taxon>
        <taxon>Thermodesulfobacteriota</taxon>
        <taxon>Desulfuromonadia</taxon>
        <taxon>Geobacterales</taxon>
        <taxon>Geobacteraceae</taxon>
        <taxon>Trichlorobacter</taxon>
    </lineage>
</organism>
<dbReference type="PRINTS" id="PR00476">
    <property type="entry name" value="PHFRCTKINASE"/>
</dbReference>
<dbReference type="PIRSF" id="PIRSF000532">
    <property type="entry name" value="ATP_PFK_prok"/>
    <property type="match status" value="1"/>
</dbReference>
<keyword evidence="5 10" id="KW-0808">Transferase</keyword>
<evidence type="ECO:0000256" key="6">
    <source>
        <dbReference type="ARBA" id="ARBA00022723"/>
    </source>
</evidence>
<feature type="binding site" description="in other chain" evidence="10">
    <location>
        <begin position="185"/>
        <end position="187"/>
    </location>
    <ligand>
        <name>substrate</name>
        <note>ligand shared between dimeric partners</note>
    </ligand>
</feature>
<dbReference type="EMBL" id="FUWR01000007">
    <property type="protein sequence ID" value="SJZ76853.1"/>
    <property type="molecule type" value="Genomic_DNA"/>
</dbReference>
<keyword evidence="9 10" id="KW-0324">Glycolysis</keyword>
<dbReference type="GO" id="GO:0003872">
    <property type="term" value="F:6-phosphofructokinase activity"/>
    <property type="evidence" value="ECO:0007669"/>
    <property type="project" value="UniProtKB-UniRule"/>
</dbReference>
<dbReference type="InterPro" id="IPR012003">
    <property type="entry name" value="ATP_PFK_prok-type"/>
</dbReference>
<keyword evidence="8 10" id="KW-0460">Magnesium</keyword>
<dbReference type="GO" id="GO:0042802">
    <property type="term" value="F:identical protein binding"/>
    <property type="evidence" value="ECO:0007669"/>
    <property type="project" value="TreeGrafter"/>
</dbReference>
<dbReference type="Gene3D" id="3.40.50.450">
    <property type="match status" value="1"/>
</dbReference>
<evidence type="ECO:0000256" key="3">
    <source>
        <dbReference type="ARBA" id="ARBA00004679"/>
    </source>
</evidence>
<feature type="binding site" evidence="10">
    <location>
        <begin position="118"/>
        <end position="121"/>
    </location>
    <ligand>
        <name>ATP</name>
        <dbReference type="ChEBI" id="CHEBI:30616"/>
    </ligand>
</feature>
<comment type="catalytic activity">
    <reaction evidence="10">
        <text>beta-D-fructose 6-phosphate + ATP = beta-D-fructose 1,6-bisphosphate + ADP + H(+)</text>
        <dbReference type="Rhea" id="RHEA:16109"/>
        <dbReference type="ChEBI" id="CHEBI:15378"/>
        <dbReference type="ChEBI" id="CHEBI:30616"/>
        <dbReference type="ChEBI" id="CHEBI:32966"/>
        <dbReference type="ChEBI" id="CHEBI:57634"/>
        <dbReference type="ChEBI" id="CHEBI:456216"/>
        <dbReference type="EC" id="2.7.1.11"/>
    </reaction>
</comment>
<feature type="binding site" evidence="10">
    <location>
        <position position="119"/>
    </location>
    <ligand>
        <name>Mg(2+)</name>
        <dbReference type="ChEBI" id="CHEBI:18420"/>
        <note>catalytic</note>
    </ligand>
</feature>
<dbReference type="UniPathway" id="UPA00109">
    <property type="reaction ID" value="UER00182"/>
</dbReference>
<dbReference type="GO" id="GO:0030388">
    <property type="term" value="P:fructose 1,6-bisphosphate metabolic process"/>
    <property type="evidence" value="ECO:0007669"/>
    <property type="project" value="TreeGrafter"/>
</dbReference>
<feature type="active site" description="Proton acceptor" evidence="10">
    <location>
        <position position="143"/>
    </location>
</feature>
<dbReference type="GO" id="GO:0047334">
    <property type="term" value="F:diphosphate-fructose-6-phosphate 1-phosphotransferase activity"/>
    <property type="evidence" value="ECO:0007669"/>
    <property type="project" value="InterPro"/>
</dbReference>
<dbReference type="NCBIfam" id="TIGR02483">
    <property type="entry name" value="PFK_mixed"/>
    <property type="match status" value="1"/>
</dbReference>
<dbReference type="AlphaFoldDB" id="A0A1T4NCL7"/>
<feature type="binding site" evidence="10">
    <location>
        <position position="14"/>
    </location>
    <ligand>
        <name>ATP</name>
        <dbReference type="ChEBI" id="CHEBI:30616"/>
    </ligand>
</feature>
<feature type="site" description="Important for substrate specificity; cannot use PPi as phosphoryl donor" evidence="10">
    <location>
        <position position="120"/>
    </location>
</feature>
<dbReference type="HAMAP" id="MF_01976">
    <property type="entry name" value="Phosphofructokinase_III"/>
    <property type="match status" value="1"/>
</dbReference>
<dbReference type="GO" id="GO:0006002">
    <property type="term" value="P:fructose 6-phosphate metabolic process"/>
    <property type="evidence" value="ECO:0007669"/>
    <property type="project" value="InterPro"/>
</dbReference>
<feature type="binding site" description="in other chain" evidence="10">
    <location>
        <begin position="141"/>
        <end position="143"/>
    </location>
    <ligand>
        <name>substrate</name>
        <note>ligand shared between dimeric partners</note>
    </ligand>
</feature>
<dbReference type="GO" id="GO:0061621">
    <property type="term" value="P:canonical glycolysis"/>
    <property type="evidence" value="ECO:0007669"/>
    <property type="project" value="TreeGrafter"/>
</dbReference>
<proteinExistence type="inferred from homology"/>
<keyword evidence="6 10" id="KW-0479">Metal-binding</keyword>
<comment type="caution">
    <text evidence="10">Lacks conserved residue(s) required for the propagation of feature annotation.</text>
</comment>
<keyword evidence="10" id="KW-0067">ATP-binding</keyword>
<dbReference type="NCBIfam" id="NF002872">
    <property type="entry name" value="PRK03202.1"/>
    <property type="match status" value="1"/>
</dbReference>
<dbReference type="Pfam" id="PF00365">
    <property type="entry name" value="PFK"/>
    <property type="match status" value="1"/>
</dbReference>
<dbReference type="OrthoDB" id="9802503at2"/>
<dbReference type="Gene3D" id="3.40.50.460">
    <property type="entry name" value="Phosphofructokinase domain"/>
    <property type="match status" value="1"/>
</dbReference>
<dbReference type="GO" id="GO:0048029">
    <property type="term" value="F:monosaccharide binding"/>
    <property type="evidence" value="ECO:0007669"/>
    <property type="project" value="TreeGrafter"/>
</dbReference>
<dbReference type="InterPro" id="IPR012829">
    <property type="entry name" value="Phosphofructokinase_III"/>
</dbReference>
<comment type="cofactor">
    <cofactor evidence="1 10">
        <name>Mg(2+)</name>
        <dbReference type="ChEBI" id="CHEBI:18420"/>
    </cofactor>
</comment>
<gene>
    <name evidence="10" type="primary">pfkA</name>
    <name evidence="12" type="ORF">SAMN02745119_01568</name>
</gene>
<dbReference type="PANTHER" id="PTHR13697">
    <property type="entry name" value="PHOSPHOFRUCTOKINASE"/>
    <property type="match status" value="1"/>
</dbReference>
<dbReference type="GO" id="GO:0005945">
    <property type="term" value="C:6-phosphofructokinase complex"/>
    <property type="evidence" value="ECO:0007669"/>
    <property type="project" value="TreeGrafter"/>
</dbReference>
<dbReference type="GO" id="GO:0016208">
    <property type="term" value="F:AMP binding"/>
    <property type="evidence" value="ECO:0007669"/>
    <property type="project" value="TreeGrafter"/>
</dbReference>
<evidence type="ECO:0000256" key="10">
    <source>
        <dbReference type="HAMAP-Rule" id="MF_01976"/>
    </source>
</evidence>
<keyword evidence="13" id="KW-1185">Reference proteome</keyword>
<evidence type="ECO:0000256" key="5">
    <source>
        <dbReference type="ARBA" id="ARBA00022679"/>
    </source>
</evidence>
<evidence type="ECO:0000256" key="2">
    <source>
        <dbReference type="ARBA" id="ARBA00004496"/>
    </source>
</evidence>
<dbReference type="FunFam" id="3.40.50.460:FF:000002">
    <property type="entry name" value="ATP-dependent 6-phosphofructokinase"/>
    <property type="match status" value="1"/>
</dbReference>
<dbReference type="RefSeq" id="WP_078789873.1">
    <property type="nucleotide sequence ID" value="NZ_FUWR01000007.1"/>
</dbReference>
<evidence type="ECO:0000259" key="11">
    <source>
        <dbReference type="Pfam" id="PF00365"/>
    </source>
</evidence>
<dbReference type="SUPFAM" id="SSF53784">
    <property type="entry name" value="Phosphofructokinase"/>
    <property type="match status" value="1"/>
</dbReference>
<dbReference type="InterPro" id="IPR022953">
    <property type="entry name" value="ATP_PFK"/>
</dbReference>
<dbReference type="Proteomes" id="UP000190102">
    <property type="component" value="Unassembled WGS sequence"/>
</dbReference>
<name>A0A1T4NCL7_9BACT</name>
<protein>
    <recommendedName>
        <fullName evidence="10">ATP-dependent 6-phosphofructokinase</fullName>
        <shortName evidence="10">ATP-PFK</shortName>
        <shortName evidence="10">Phosphofructokinase</shortName>
        <ecNumber evidence="10">2.7.1.11</ecNumber>
    </recommendedName>
    <alternativeName>
        <fullName evidence="10">Phosphohexokinase</fullName>
    </alternativeName>
</protein>
<dbReference type="GO" id="GO:0070095">
    <property type="term" value="F:fructose-6-phosphate binding"/>
    <property type="evidence" value="ECO:0007669"/>
    <property type="project" value="TreeGrafter"/>
</dbReference>
<evidence type="ECO:0000313" key="13">
    <source>
        <dbReference type="Proteomes" id="UP000190102"/>
    </source>
</evidence>
<feature type="binding site" evidence="10">
    <location>
        <begin position="77"/>
        <end position="78"/>
    </location>
    <ligand>
        <name>ATP</name>
        <dbReference type="ChEBI" id="CHEBI:30616"/>
    </ligand>
</feature>
<feature type="binding site" evidence="10">
    <location>
        <position position="178"/>
    </location>
    <ligand>
        <name>substrate</name>
        <note>ligand shared between dimeric partners</note>
    </ligand>
</feature>
<evidence type="ECO:0000313" key="12">
    <source>
        <dbReference type="EMBL" id="SJZ76853.1"/>
    </source>
</evidence>
<dbReference type="EC" id="2.7.1.11" evidence="10"/>
<feature type="binding site" description="in other chain" evidence="10">
    <location>
        <begin position="288"/>
        <end position="291"/>
    </location>
    <ligand>
        <name>substrate</name>
        <note>ligand shared between dimeric partners</note>
    </ligand>
</feature>
<evidence type="ECO:0000256" key="4">
    <source>
        <dbReference type="ARBA" id="ARBA00022490"/>
    </source>
</evidence>
<evidence type="ECO:0000256" key="1">
    <source>
        <dbReference type="ARBA" id="ARBA00001946"/>
    </source>
</evidence>
<feature type="binding site" evidence="10">
    <location>
        <position position="282"/>
    </location>
    <ligand>
        <name>substrate</name>
        <note>ligand shared between dimeric partners</note>
    </ligand>
</feature>
<keyword evidence="10" id="KW-0547">Nucleotide-binding</keyword>
<feature type="binding site" description="in other chain" evidence="10">
    <location>
        <position position="238"/>
    </location>
    <ligand>
        <name>substrate</name>
        <note>ligand shared between dimeric partners</note>
    </ligand>
</feature>
<keyword evidence="4 10" id="KW-0963">Cytoplasm</keyword>
<comment type="subunit">
    <text evidence="10">Homodimer or homotetramer.</text>
</comment>
<evidence type="ECO:0000256" key="8">
    <source>
        <dbReference type="ARBA" id="ARBA00022842"/>
    </source>
</evidence>
<dbReference type="InterPro" id="IPR000023">
    <property type="entry name" value="Phosphofructokinase_dom"/>
</dbReference>
<dbReference type="InterPro" id="IPR015912">
    <property type="entry name" value="Phosphofructokinase_CS"/>
</dbReference>